<feature type="non-terminal residue" evidence="6">
    <location>
        <position position="1"/>
    </location>
</feature>
<evidence type="ECO:0000256" key="4">
    <source>
        <dbReference type="SAM" id="MobiDB-lite"/>
    </source>
</evidence>
<comment type="caution">
    <text evidence="6">The sequence shown here is derived from an EMBL/GenBank/DDBJ whole genome shotgun (WGS) entry which is preliminary data.</text>
</comment>
<protein>
    <recommendedName>
        <fullName evidence="5">RRM domain-containing protein</fullName>
    </recommendedName>
</protein>
<accession>A0A821CMF8</accession>
<name>A0A821CMF8_9BILA</name>
<evidence type="ECO:0000259" key="5">
    <source>
        <dbReference type="PROSITE" id="PS50102"/>
    </source>
</evidence>
<keyword evidence="2" id="KW-0539">Nucleus</keyword>
<feature type="domain" description="RRM" evidence="5">
    <location>
        <begin position="29"/>
        <end position="86"/>
    </location>
</feature>
<comment type="subcellular location">
    <subcellularLocation>
        <location evidence="1">Nucleus</location>
    </subcellularLocation>
</comment>
<dbReference type="Gene3D" id="3.30.70.330">
    <property type="match status" value="1"/>
</dbReference>
<reference evidence="6" key="1">
    <citation type="submission" date="2021-02" db="EMBL/GenBank/DDBJ databases">
        <authorList>
            <person name="Nowell W R."/>
        </authorList>
    </citation>
    <scope>NUCLEOTIDE SEQUENCE</scope>
</reference>
<dbReference type="InterPro" id="IPR012677">
    <property type="entry name" value="Nucleotide-bd_a/b_plait_sf"/>
</dbReference>
<proteinExistence type="predicted"/>
<dbReference type="SMART" id="SM00360">
    <property type="entry name" value="RRM"/>
    <property type="match status" value="1"/>
</dbReference>
<evidence type="ECO:0000256" key="2">
    <source>
        <dbReference type="ARBA" id="ARBA00023242"/>
    </source>
</evidence>
<dbReference type="SUPFAM" id="SSF54928">
    <property type="entry name" value="RNA-binding domain, RBD"/>
    <property type="match status" value="1"/>
</dbReference>
<dbReference type="GO" id="GO:0005654">
    <property type="term" value="C:nucleoplasm"/>
    <property type="evidence" value="ECO:0007669"/>
    <property type="project" value="TreeGrafter"/>
</dbReference>
<dbReference type="PANTHER" id="PTHR48033:SF10">
    <property type="entry name" value="RNA-BINDING PROTEIN SQUID"/>
    <property type="match status" value="1"/>
</dbReference>
<dbReference type="InterPro" id="IPR000504">
    <property type="entry name" value="RRM_dom"/>
</dbReference>
<feature type="region of interest" description="Disordered" evidence="4">
    <location>
        <begin position="1"/>
        <end position="29"/>
    </location>
</feature>
<feature type="non-terminal residue" evidence="6">
    <location>
        <position position="86"/>
    </location>
</feature>
<dbReference type="InterPro" id="IPR035979">
    <property type="entry name" value="RBD_domain_sf"/>
</dbReference>
<dbReference type="GO" id="GO:0010468">
    <property type="term" value="P:regulation of gene expression"/>
    <property type="evidence" value="ECO:0007669"/>
    <property type="project" value="TreeGrafter"/>
</dbReference>
<evidence type="ECO:0000313" key="7">
    <source>
        <dbReference type="Proteomes" id="UP000663866"/>
    </source>
</evidence>
<dbReference type="AlphaFoldDB" id="A0A821CMF8"/>
<keyword evidence="3" id="KW-0694">RNA-binding</keyword>
<dbReference type="PROSITE" id="PS50102">
    <property type="entry name" value="RRM"/>
    <property type="match status" value="1"/>
</dbReference>
<evidence type="ECO:0000256" key="1">
    <source>
        <dbReference type="ARBA" id="ARBA00004123"/>
    </source>
</evidence>
<evidence type="ECO:0000313" key="6">
    <source>
        <dbReference type="EMBL" id="CAF4609936.1"/>
    </source>
</evidence>
<dbReference type="GO" id="GO:0003723">
    <property type="term" value="F:RNA binding"/>
    <property type="evidence" value="ECO:0007669"/>
    <property type="project" value="UniProtKB-UniRule"/>
</dbReference>
<organism evidence="6 7">
    <name type="scientific">Rotaria magnacalcarata</name>
    <dbReference type="NCBI Taxonomy" id="392030"/>
    <lineage>
        <taxon>Eukaryota</taxon>
        <taxon>Metazoa</taxon>
        <taxon>Spiralia</taxon>
        <taxon>Gnathifera</taxon>
        <taxon>Rotifera</taxon>
        <taxon>Eurotatoria</taxon>
        <taxon>Bdelloidea</taxon>
        <taxon>Philodinida</taxon>
        <taxon>Philodinidae</taxon>
        <taxon>Rotaria</taxon>
    </lineage>
</organism>
<feature type="compositionally biased region" description="Polar residues" evidence="4">
    <location>
        <begin position="1"/>
        <end position="16"/>
    </location>
</feature>
<dbReference type="PANTHER" id="PTHR48033">
    <property type="entry name" value="RNA-BINDING (RRM/RBD/RNP MOTIFS) FAMILY PROTEIN"/>
    <property type="match status" value="1"/>
</dbReference>
<keyword evidence="7" id="KW-1185">Reference proteome</keyword>
<dbReference type="EMBL" id="CAJOBG010075013">
    <property type="protein sequence ID" value="CAF4609936.1"/>
    <property type="molecule type" value="Genomic_DNA"/>
</dbReference>
<gene>
    <name evidence="6" type="ORF">OVN521_LOCUS45509</name>
</gene>
<evidence type="ECO:0000256" key="3">
    <source>
        <dbReference type="PROSITE-ProRule" id="PRU00176"/>
    </source>
</evidence>
<sequence>QMTTINSNNGDGQTSPMPEANGQKPEDDRKLFVGGLTWDTTQDDLREYFSSFGNILDCSIKHDPTTGRSRGFAFLIFDRKDIVDKI</sequence>
<dbReference type="Proteomes" id="UP000663866">
    <property type="component" value="Unassembled WGS sequence"/>
</dbReference>
<dbReference type="Pfam" id="PF00076">
    <property type="entry name" value="RRM_1"/>
    <property type="match status" value="1"/>
</dbReference>
<dbReference type="GO" id="GO:0000785">
    <property type="term" value="C:chromatin"/>
    <property type="evidence" value="ECO:0007669"/>
    <property type="project" value="TreeGrafter"/>
</dbReference>